<evidence type="ECO:0000313" key="8">
    <source>
        <dbReference type="EMBL" id="NAY91272.1"/>
    </source>
</evidence>
<comment type="caution">
    <text evidence="8">The sequence shown here is derived from an EMBL/GenBank/DDBJ whole genome shotgun (WGS) entry which is preliminary data.</text>
</comment>
<dbReference type="InterPro" id="IPR032808">
    <property type="entry name" value="DoxX"/>
</dbReference>
<evidence type="ECO:0000313" key="9">
    <source>
        <dbReference type="Proteomes" id="UP000667650"/>
    </source>
</evidence>
<accession>A0A964TAH4</accession>
<evidence type="ECO:0000256" key="6">
    <source>
        <dbReference type="ARBA" id="ARBA00023136"/>
    </source>
</evidence>
<dbReference type="PANTHER" id="PTHR33452">
    <property type="entry name" value="OXIDOREDUCTASE CATD-RELATED"/>
    <property type="match status" value="1"/>
</dbReference>
<feature type="transmembrane region" description="Helical" evidence="7">
    <location>
        <begin position="123"/>
        <end position="142"/>
    </location>
</feature>
<keyword evidence="9" id="KW-1185">Reference proteome</keyword>
<organism evidence="8 9">
    <name type="scientific">Flagellimonas ochracea</name>
    <dbReference type="NCBI Taxonomy" id="2696472"/>
    <lineage>
        <taxon>Bacteria</taxon>
        <taxon>Pseudomonadati</taxon>
        <taxon>Bacteroidota</taxon>
        <taxon>Flavobacteriia</taxon>
        <taxon>Flavobacteriales</taxon>
        <taxon>Flavobacteriaceae</taxon>
        <taxon>Flagellimonas</taxon>
    </lineage>
</organism>
<keyword evidence="4 7" id="KW-0812">Transmembrane</keyword>
<sequence>MFRSVLKTDSNDFTPLVLRVILGVVISAHGAQKLFGIWGGHGPEWTVDAWHQWWGLPSVLTYLVIFIESIGATLMILGLLTRFWAILIGIIMLGAIYLVHWRWGFYMNWYMQPQVGEGFEYHILVLSILLVLVLRGGGKWSLDGRLSRK</sequence>
<evidence type="ECO:0000256" key="1">
    <source>
        <dbReference type="ARBA" id="ARBA00004651"/>
    </source>
</evidence>
<evidence type="ECO:0000256" key="2">
    <source>
        <dbReference type="ARBA" id="ARBA00006679"/>
    </source>
</evidence>
<evidence type="ECO:0000256" key="4">
    <source>
        <dbReference type="ARBA" id="ARBA00022692"/>
    </source>
</evidence>
<dbReference type="Proteomes" id="UP000667650">
    <property type="component" value="Unassembled WGS sequence"/>
</dbReference>
<evidence type="ECO:0000256" key="3">
    <source>
        <dbReference type="ARBA" id="ARBA00022475"/>
    </source>
</evidence>
<dbReference type="PANTHER" id="PTHR33452:SF1">
    <property type="entry name" value="INNER MEMBRANE PROTEIN YPHA-RELATED"/>
    <property type="match status" value="1"/>
</dbReference>
<reference evidence="8" key="1">
    <citation type="submission" date="2020-01" db="EMBL/GenBank/DDBJ databases">
        <title>Muricauda ochracea sp. nov., isolated from a tidal flat of Garorim bay in Korea.</title>
        <authorList>
            <person name="Kim D."/>
            <person name="Yoo Y."/>
            <person name="Kim J.-J."/>
        </authorList>
    </citation>
    <scope>NUCLEOTIDE SEQUENCE</scope>
    <source>
        <strain evidence="8">JGD-17</strain>
    </source>
</reference>
<comment type="similarity">
    <text evidence="2">Belongs to the DoxX family.</text>
</comment>
<dbReference type="GO" id="GO:0005886">
    <property type="term" value="C:plasma membrane"/>
    <property type="evidence" value="ECO:0007669"/>
    <property type="project" value="UniProtKB-SubCell"/>
</dbReference>
<protein>
    <submittedName>
        <fullName evidence="8">DoxX family membrane protein</fullName>
    </submittedName>
</protein>
<feature type="transmembrane region" description="Helical" evidence="7">
    <location>
        <begin position="59"/>
        <end position="77"/>
    </location>
</feature>
<name>A0A964TAH4_9FLAO</name>
<dbReference type="Pfam" id="PF07681">
    <property type="entry name" value="DoxX"/>
    <property type="match status" value="1"/>
</dbReference>
<dbReference type="EMBL" id="JAAABI010000001">
    <property type="protein sequence ID" value="NAY91272.1"/>
    <property type="molecule type" value="Genomic_DNA"/>
</dbReference>
<gene>
    <name evidence="8" type="ORF">GTQ34_05005</name>
</gene>
<dbReference type="RefSeq" id="WP_166522645.1">
    <property type="nucleotide sequence ID" value="NZ_JAAABI010000001.1"/>
</dbReference>
<keyword evidence="6 7" id="KW-0472">Membrane</keyword>
<feature type="transmembrane region" description="Helical" evidence="7">
    <location>
        <begin position="84"/>
        <end position="103"/>
    </location>
</feature>
<keyword evidence="5 7" id="KW-1133">Transmembrane helix</keyword>
<keyword evidence="3" id="KW-1003">Cell membrane</keyword>
<feature type="transmembrane region" description="Helical" evidence="7">
    <location>
        <begin position="16"/>
        <end position="39"/>
    </location>
</feature>
<dbReference type="InterPro" id="IPR051907">
    <property type="entry name" value="DoxX-like_oxidoreductase"/>
</dbReference>
<proteinExistence type="inferred from homology"/>
<comment type="subcellular location">
    <subcellularLocation>
        <location evidence="1">Cell membrane</location>
        <topology evidence="1">Multi-pass membrane protein</topology>
    </subcellularLocation>
</comment>
<dbReference type="AlphaFoldDB" id="A0A964TAH4"/>
<evidence type="ECO:0000256" key="7">
    <source>
        <dbReference type="SAM" id="Phobius"/>
    </source>
</evidence>
<evidence type="ECO:0000256" key="5">
    <source>
        <dbReference type="ARBA" id="ARBA00022989"/>
    </source>
</evidence>